<keyword evidence="1" id="KW-0472">Membrane</keyword>
<dbReference type="InterPro" id="IPR002656">
    <property type="entry name" value="Acyl_transf_3_dom"/>
</dbReference>
<keyword evidence="1" id="KW-0812">Transmembrane</keyword>
<gene>
    <name evidence="4" type="ORF">BINO364_LOCUS553</name>
</gene>
<feature type="transmembrane region" description="Helical" evidence="1">
    <location>
        <begin position="532"/>
        <end position="550"/>
    </location>
</feature>
<name>A0A8J9U3S7_9NEOP</name>
<dbReference type="OrthoDB" id="10265389at2759"/>
<feature type="transmembrane region" description="Helical" evidence="1">
    <location>
        <begin position="253"/>
        <end position="273"/>
    </location>
</feature>
<dbReference type="AlphaFoldDB" id="A0A8J9U3S7"/>
<dbReference type="PANTHER" id="PTHR11161:SF22">
    <property type="entry name" value="ACYLTRANSFERASE 3 DOMAIN-CONTAINING PROTEIN-RELATED"/>
    <property type="match status" value="1"/>
</dbReference>
<evidence type="ECO:0000313" key="5">
    <source>
        <dbReference type="Proteomes" id="UP000838878"/>
    </source>
</evidence>
<keyword evidence="1" id="KW-1133">Transmembrane helix</keyword>
<evidence type="ECO:0000256" key="1">
    <source>
        <dbReference type="SAM" id="Phobius"/>
    </source>
</evidence>
<feature type="transmembrane region" description="Helical" evidence="1">
    <location>
        <begin position="379"/>
        <end position="401"/>
    </location>
</feature>
<protein>
    <recommendedName>
        <fullName evidence="3">Acyltransferase 3 domain-containing protein</fullName>
    </recommendedName>
</protein>
<dbReference type="EMBL" id="OV170221">
    <property type="protein sequence ID" value="CAH0713388.1"/>
    <property type="molecule type" value="Genomic_DNA"/>
</dbReference>
<feature type="transmembrane region" description="Helical" evidence="1">
    <location>
        <begin position="294"/>
        <end position="315"/>
    </location>
</feature>
<feature type="transmembrane region" description="Helical" evidence="1">
    <location>
        <begin position="493"/>
        <end position="512"/>
    </location>
</feature>
<feature type="transmembrane region" description="Helical" evidence="1">
    <location>
        <begin position="571"/>
        <end position="590"/>
    </location>
</feature>
<feature type="transmembrane region" description="Helical" evidence="1">
    <location>
        <begin position="142"/>
        <end position="164"/>
    </location>
</feature>
<dbReference type="Pfam" id="PF01757">
    <property type="entry name" value="Acyl_transf_3"/>
    <property type="match status" value="1"/>
</dbReference>
<feature type="transmembrane region" description="Helical" evidence="1">
    <location>
        <begin position="408"/>
        <end position="430"/>
    </location>
</feature>
<dbReference type="GO" id="GO:0016747">
    <property type="term" value="F:acyltransferase activity, transferring groups other than amino-acyl groups"/>
    <property type="evidence" value="ECO:0007669"/>
    <property type="project" value="InterPro"/>
</dbReference>
<feature type="domain" description="Acyltransferase 3" evidence="3">
    <location>
        <begin position="205"/>
        <end position="582"/>
    </location>
</feature>
<sequence>MIIRVLCVLCVLGTAVTIELTDEQYYSMPRLFELDDYEECIGLRGAFCMGSFLLRSSQRNQLLHMIQEFSETRYKFNHTIIHRGYCVTRTCADISSGTPSEVFENCVQNRTETNYGLEAKLLQLEYCTTEPSPPMTIDTYDIVFVCVTAVILLANILGTAYDLLRNKDNKPNRYLMTWSLRVNWGRLVAIHDKEDSHLTALNPVHGLKAILLMLVVMVHSIIAYHMTYMHNPRFLEESIEKPHMMLLNNGTTVVQTFIMLSSFLLAYNVLLSLDKDPNKKINFRFWWKMVLHRVIRILPLNAYVVGLTATWWRAIGAGPLILPLNAYVVGLTATWWRAIGAGPLWRVLVAPESARCRRKWWTHVLFLNNLLADYDRCQIQSWFLATDMQLYLVASVLLVALARHTRLALRLLSGLFVLSVVMNFFISYFFNLNTILYISEPEAIRQQFFGEPSFQWLYASPWFSLPASILGLFLAFAYHLMKTNCYNLHENKVFRAAYAVSIPAAFAWILGGCAARDWAAPAPRALYSALERPVFDLIVFVALLGFFYDIKNVFRSLVSWSAWRVLSRMSLAVLLVHWAYNLMLLGLRTAPVSIGIYTIGEHWLGVLFMTYLTALPLHLLVEAPMQKFLEAVFN</sequence>
<dbReference type="Proteomes" id="UP000838878">
    <property type="component" value="Chromosome 1"/>
</dbReference>
<organism evidence="4 5">
    <name type="scientific">Brenthis ino</name>
    <name type="common">lesser marbled fritillary</name>
    <dbReference type="NCBI Taxonomy" id="405034"/>
    <lineage>
        <taxon>Eukaryota</taxon>
        <taxon>Metazoa</taxon>
        <taxon>Ecdysozoa</taxon>
        <taxon>Arthropoda</taxon>
        <taxon>Hexapoda</taxon>
        <taxon>Insecta</taxon>
        <taxon>Pterygota</taxon>
        <taxon>Neoptera</taxon>
        <taxon>Endopterygota</taxon>
        <taxon>Lepidoptera</taxon>
        <taxon>Glossata</taxon>
        <taxon>Ditrysia</taxon>
        <taxon>Papilionoidea</taxon>
        <taxon>Nymphalidae</taxon>
        <taxon>Heliconiinae</taxon>
        <taxon>Argynnini</taxon>
        <taxon>Brenthis</taxon>
    </lineage>
</organism>
<evidence type="ECO:0000259" key="3">
    <source>
        <dbReference type="Pfam" id="PF01757"/>
    </source>
</evidence>
<keyword evidence="5" id="KW-1185">Reference proteome</keyword>
<feature type="non-terminal residue" evidence="4">
    <location>
        <position position="634"/>
    </location>
</feature>
<feature type="transmembrane region" description="Helical" evidence="1">
    <location>
        <begin position="209"/>
        <end position="228"/>
    </location>
</feature>
<accession>A0A8J9U3S7</accession>
<proteinExistence type="predicted"/>
<dbReference type="PANTHER" id="PTHR11161">
    <property type="entry name" value="O-ACYLTRANSFERASE"/>
    <property type="match status" value="1"/>
</dbReference>
<dbReference type="InterPro" id="IPR052728">
    <property type="entry name" value="O2_lipid_transport_reg"/>
</dbReference>
<keyword evidence="2" id="KW-0732">Signal</keyword>
<feature type="transmembrane region" description="Helical" evidence="1">
    <location>
        <begin position="462"/>
        <end position="481"/>
    </location>
</feature>
<feature type="chain" id="PRO_5035443849" description="Acyltransferase 3 domain-containing protein" evidence="2">
    <location>
        <begin position="18"/>
        <end position="634"/>
    </location>
</feature>
<feature type="transmembrane region" description="Helical" evidence="1">
    <location>
        <begin position="602"/>
        <end position="621"/>
    </location>
</feature>
<evidence type="ECO:0000313" key="4">
    <source>
        <dbReference type="EMBL" id="CAH0713388.1"/>
    </source>
</evidence>
<feature type="signal peptide" evidence="2">
    <location>
        <begin position="1"/>
        <end position="17"/>
    </location>
</feature>
<reference evidence="4" key="1">
    <citation type="submission" date="2021-12" db="EMBL/GenBank/DDBJ databases">
        <authorList>
            <person name="Martin H S."/>
        </authorList>
    </citation>
    <scope>NUCLEOTIDE SEQUENCE</scope>
</reference>
<evidence type="ECO:0000256" key="2">
    <source>
        <dbReference type="SAM" id="SignalP"/>
    </source>
</evidence>